<keyword evidence="3" id="KW-1133">Transmembrane helix</keyword>
<dbReference type="HOGENOM" id="CLU_145304_0_0_11"/>
<keyword evidence="4" id="KW-0472">Membrane</keyword>
<comment type="subcellular location">
    <subcellularLocation>
        <location evidence="1">Membrane</location>
        <topology evidence="1">Multi-pass membrane protein</topology>
    </subcellularLocation>
</comment>
<sequence length="118" mass="12895">MDKTQACAMIVTLTLIVGDYITGVVKAIAAHDINSEKMRTGLWHKATYIFAVSLGVLIDFAQQHIDLGFSVPIATAACIWISLTEITSILENLVEINPELADSPVLDLFHTNKTNPNK</sequence>
<keyword evidence="2" id="KW-0812">Transmembrane</keyword>
<dbReference type="EMBL" id="CP001361">
    <property type="protein sequence ID" value="AFL05239.1"/>
    <property type="molecule type" value="Genomic_DNA"/>
</dbReference>
<accession>I3WK26</accession>
<evidence type="ECO:0000313" key="5">
    <source>
        <dbReference type="EMBL" id="AFL05239.1"/>
    </source>
</evidence>
<evidence type="ECO:0000256" key="1">
    <source>
        <dbReference type="ARBA" id="ARBA00004141"/>
    </source>
</evidence>
<dbReference type="GO" id="GO:0016020">
    <property type="term" value="C:membrane"/>
    <property type="evidence" value="ECO:0007669"/>
    <property type="project" value="UniProtKB-SubCell"/>
</dbReference>
<dbReference type="InterPro" id="IPR006480">
    <property type="entry name" value="Phage_holin_4_1"/>
</dbReference>
<dbReference type="AlphaFoldDB" id="I3WK26"/>
<gene>
    <name evidence="5" type="ORF">BBB_1649</name>
</gene>
<evidence type="ECO:0000256" key="2">
    <source>
        <dbReference type="ARBA" id="ARBA00022692"/>
    </source>
</evidence>
<reference evidence="5 6" key="1">
    <citation type="journal article" date="2012" name="J. Bacteriol.">
        <title>Complete Genome Sequence of the Probiotic Bacterium Bifidobacterium bifidum Strain BGN4.</title>
        <authorList>
            <person name="Yu D.S."/>
            <person name="Jeong H."/>
            <person name="Lee D.H."/>
            <person name="Kwon S.K."/>
            <person name="Song J.Y."/>
            <person name="Kim B.K."/>
            <person name="Park M.S."/>
            <person name="Ji G.E."/>
            <person name="Oh T.K."/>
            <person name="Kim J.F."/>
        </authorList>
    </citation>
    <scope>NUCLEOTIDE SEQUENCE [LARGE SCALE GENOMIC DNA]</scope>
    <source>
        <strain evidence="5 6">BGN4</strain>
    </source>
</reference>
<dbReference type="RefSeq" id="WP_014760673.1">
    <property type="nucleotide sequence ID" value="NC_017999.1"/>
</dbReference>
<dbReference type="Proteomes" id="UP000006173">
    <property type="component" value="Chromosome"/>
</dbReference>
<proteinExistence type="predicted"/>
<name>I3WK26_BIFBI</name>
<evidence type="ECO:0000256" key="4">
    <source>
        <dbReference type="ARBA" id="ARBA00023136"/>
    </source>
</evidence>
<organism evidence="5 6">
    <name type="scientific">Bifidobacterium bifidum BGN4</name>
    <dbReference type="NCBI Taxonomy" id="484020"/>
    <lineage>
        <taxon>Bacteria</taxon>
        <taxon>Bacillati</taxon>
        <taxon>Actinomycetota</taxon>
        <taxon>Actinomycetes</taxon>
        <taxon>Bifidobacteriales</taxon>
        <taxon>Bifidobacteriaceae</taxon>
        <taxon>Bifidobacterium</taxon>
    </lineage>
</organism>
<dbReference type="PATRIC" id="fig|484020.3.peg.1632"/>
<dbReference type="KEGG" id="bbf:BBB_1649"/>
<protein>
    <recommendedName>
        <fullName evidence="7">Holin</fullName>
    </recommendedName>
</protein>
<dbReference type="Pfam" id="PF05105">
    <property type="entry name" value="Phage_holin_4_1"/>
    <property type="match status" value="1"/>
</dbReference>
<evidence type="ECO:0008006" key="7">
    <source>
        <dbReference type="Google" id="ProtNLM"/>
    </source>
</evidence>
<evidence type="ECO:0000313" key="6">
    <source>
        <dbReference type="Proteomes" id="UP000006173"/>
    </source>
</evidence>
<evidence type="ECO:0000256" key="3">
    <source>
        <dbReference type="ARBA" id="ARBA00022989"/>
    </source>
</evidence>